<dbReference type="WBParaSite" id="nRc.2.0.1.t09687-RA">
    <property type="protein sequence ID" value="nRc.2.0.1.t09687-RA"/>
    <property type="gene ID" value="nRc.2.0.1.g09687"/>
</dbReference>
<sequence>MQENEFFGENVMLISTSVEARVEKNYRREAPENFEVLTRDFFLHRAGCNVQLGEKFWLHR</sequence>
<name>A0A915I7E8_ROMCU</name>
<dbReference type="Proteomes" id="UP000887565">
    <property type="component" value="Unplaced"/>
</dbReference>
<keyword evidence="1" id="KW-1185">Reference proteome</keyword>
<organism evidence="1 2">
    <name type="scientific">Romanomermis culicivorax</name>
    <name type="common">Nematode worm</name>
    <dbReference type="NCBI Taxonomy" id="13658"/>
    <lineage>
        <taxon>Eukaryota</taxon>
        <taxon>Metazoa</taxon>
        <taxon>Ecdysozoa</taxon>
        <taxon>Nematoda</taxon>
        <taxon>Enoplea</taxon>
        <taxon>Dorylaimia</taxon>
        <taxon>Mermithida</taxon>
        <taxon>Mermithoidea</taxon>
        <taxon>Mermithidae</taxon>
        <taxon>Romanomermis</taxon>
    </lineage>
</organism>
<evidence type="ECO:0000313" key="1">
    <source>
        <dbReference type="Proteomes" id="UP000887565"/>
    </source>
</evidence>
<evidence type="ECO:0000313" key="2">
    <source>
        <dbReference type="WBParaSite" id="nRc.2.0.1.t09687-RA"/>
    </source>
</evidence>
<proteinExistence type="predicted"/>
<reference evidence="2" key="1">
    <citation type="submission" date="2022-11" db="UniProtKB">
        <authorList>
            <consortium name="WormBaseParasite"/>
        </authorList>
    </citation>
    <scope>IDENTIFICATION</scope>
</reference>
<protein>
    <submittedName>
        <fullName evidence="2">Uncharacterized protein</fullName>
    </submittedName>
</protein>
<accession>A0A915I7E8</accession>
<dbReference type="AlphaFoldDB" id="A0A915I7E8"/>